<evidence type="ECO:0000259" key="12">
    <source>
        <dbReference type="Pfam" id="PF02782"/>
    </source>
</evidence>
<evidence type="ECO:0000256" key="1">
    <source>
        <dbReference type="ARBA" id="ARBA00009156"/>
    </source>
</evidence>
<dbReference type="InterPro" id="IPR006000">
    <property type="entry name" value="Xylulokinase"/>
</dbReference>
<keyword evidence="2 8" id="KW-0859">Xylose metabolism</keyword>
<dbReference type="PIRSF" id="PIRSF000538">
    <property type="entry name" value="GlpK"/>
    <property type="match status" value="1"/>
</dbReference>
<dbReference type="GO" id="GO:0005524">
    <property type="term" value="F:ATP binding"/>
    <property type="evidence" value="ECO:0007669"/>
    <property type="project" value="UniProtKB-UniRule"/>
</dbReference>
<dbReference type="Proteomes" id="UP000231493">
    <property type="component" value="Unassembled WGS sequence"/>
</dbReference>
<feature type="active site" description="Proton acceptor" evidence="8">
    <location>
        <position position="241"/>
    </location>
</feature>
<evidence type="ECO:0000313" key="18">
    <source>
        <dbReference type="Proteomes" id="UP000228560"/>
    </source>
</evidence>
<dbReference type="EMBL" id="PFTV01000126">
    <property type="protein sequence ID" value="PJB56418.1"/>
    <property type="molecule type" value="Genomic_DNA"/>
</dbReference>
<dbReference type="EMBL" id="PFKO01000095">
    <property type="protein sequence ID" value="PIY33302.1"/>
    <property type="molecule type" value="Genomic_DNA"/>
</dbReference>
<keyword evidence="3 8" id="KW-0808">Transferase</keyword>
<dbReference type="Proteomes" id="UP000228560">
    <property type="component" value="Unassembled WGS sequence"/>
</dbReference>
<organism evidence="13 17">
    <name type="scientific">Candidatus Infernicultor aquiphilus</name>
    <dbReference type="NCBI Taxonomy" id="1805029"/>
    <lineage>
        <taxon>Bacteria</taxon>
        <taxon>Pseudomonadati</taxon>
        <taxon>Atribacterota</taxon>
        <taxon>Candidatus Phoenicimicrobiia</taxon>
        <taxon>Candidatus Pheonicimicrobiales</taxon>
        <taxon>Candidatus Phoenicimicrobiaceae</taxon>
        <taxon>Candidatus Infernicultor</taxon>
    </lineage>
</organism>
<feature type="domain" description="Carbohydrate kinase FGGY C-terminal" evidence="12">
    <location>
        <begin position="259"/>
        <end position="443"/>
    </location>
</feature>
<feature type="site" description="Important for activity" evidence="8">
    <location>
        <position position="8"/>
    </location>
</feature>
<dbReference type="EMBL" id="PFIP01000030">
    <property type="protein sequence ID" value="PIX34971.1"/>
    <property type="molecule type" value="Genomic_DNA"/>
</dbReference>
<dbReference type="PROSITE" id="PS00445">
    <property type="entry name" value="FGGY_KINASES_2"/>
    <property type="match status" value="1"/>
</dbReference>
<dbReference type="InterPro" id="IPR050406">
    <property type="entry name" value="FGGY_Carb_Kinase"/>
</dbReference>
<evidence type="ECO:0000259" key="11">
    <source>
        <dbReference type="Pfam" id="PF00370"/>
    </source>
</evidence>
<proteinExistence type="inferred from homology"/>
<dbReference type="Pfam" id="PF00370">
    <property type="entry name" value="FGGY_N"/>
    <property type="match status" value="1"/>
</dbReference>
<evidence type="ECO:0000256" key="10">
    <source>
        <dbReference type="RuleBase" id="RU364073"/>
    </source>
</evidence>
<dbReference type="HAMAP" id="MF_02220">
    <property type="entry name" value="XylB"/>
    <property type="match status" value="1"/>
</dbReference>
<dbReference type="CDD" id="cd07808">
    <property type="entry name" value="ASKHA_NBD_FGGY_EcXK-like"/>
    <property type="match status" value="1"/>
</dbReference>
<evidence type="ECO:0000256" key="5">
    <source>
        <dbReference type="ARBA" id="ARBA00022777"/>
    </source>
</evidence>
<accession>A0A2M8CBN7</accession>
<dbReference type="InterPro" id="IPR018483">
    <property type="entry name" value="Carb_kinase_FGGY_CS"/>
</dbReference>
<dbReference type="InterPro" id="IPR018484">
    <property type="entry name" value="FGGY_N"/>
</dbReference>
<keyword evidence="7 8" id="KW-0119">Carbohydrate metabolism</keyword>
<dbReference type="GO" id="GO:0005998">
    <property type="term" value="P:xylulose catabolic process"/>
    <property type="evidence" value="ECO:0007669"/>
    <property type="project" value="UniProtKB-UniRule"/>
</dbReference>
<dbReference type="SUPFAM" id="SSF53067">
    <property type="entry name" value="Actin-like ATPase domain"/>
    <property type="match status" value="2"/>
</dbReference>
<keyword evidence="5 8" id="KW-0418">Kinase</keyword>
<comment type="function">
    <text evidence="8">Catalyzes the phosphorylation of D-xylulose to D-xylulose 5-phosphate.</text>
</comment>
<comment type="caution">
    <text evidence="13">The sequence shown here is derived from an EMBL/GenBank/DDBJ whole genome shotgun (WGS) entry which is preliminary data.</text>
</comment>
<dbReference type="PANTHER" id="PTHR43095">
    <property type="entry name" value="SUGAR KINASE"/>
    <property type="match status" value="1"/>
</dbReference>
<evidence type="ECO:0000313" key="16">
    <source>
        <dbReference type="EMBL" id="PJB56418.1"/>
    </source>
</evidence>
<feature type="domain" description="Carbohydrate kinase FGGY N-terminal" evidence="11">
    <location>
        <begin position="3"/>
        <end position="248"/>
    </location>
</feature>
<keyword evidence="4 8" id="KW-0547">Nucleotide-binding</keyword>
<dbReference type="RefSeq" id="WP_406607059.1">
    <property type="nucleotide sequence ID" value="NZ_PFKO01000095.1"/>
</dbReference>
<gene>
    <name evidence="8 10 14" type="primary">xylB</name>
    <name evidence="13" type="ORF">AUK42_07120</name>
    <name evidence="16" type="ORF">CO097_05290</name>
    <name evidence="15" type="ORF">COZ07_02675</name>
    <name evidence="14" type="ORF">COZ58_01835</name>
</gene>
<evidence type="ECO:0000313" key="19">
    <source>
        <dbReference type="Proteomes" id="UP000230646"/>
    </source>
</evidence>
<dbReference type="Pfam" id="PF02782">
    <property type="entry name" value="FGGY_C"/>
    <property type="match status" value="1"/>
</dbReference>
<evidence type="ECO:0000256" key="9">
    <source>
        <dbReference type="RuleBase" id="RU003733"/>
    </source>
</evidence>
<evidence type="ECO:0000313" key="17">
    <source>
        <dbReference type="Proteomes" id="UP000182763"/>
    </source>
</evidence>
<keyword evidence="6 8" id="KW-0067">ATP-binding</keyword>
<dbReference type="Gene3D" id="3.30.420.40">
    <property type="match status" value="2"/>
</dbReference>
<dbReference type="PANTHER" id="PTHR43095:SF5">
    <property type="entry name" value="XYLULOSE KINASE"/>
    <property type="match status" value="1"/>
</dbReference>
<comment type="catalytic activity">
    <reaction evidence="8 10">
        <text>D-xylulose + ATP = D-xylulose 5-phosphate + ADP + H(+)</text>
        <dbReference type="Rhea" id="RHEA:10964"/>
        <dbReference type="ChEBI" id="CHEBI:15378"/>
        <dbReference type="ChEBI" id="CHEBI:17140"/>
        <dbReference type="ChEBI" id="CHEBI:30616"/>
        <dbReference type="ChEBI" id="CHEBI:57737"/>
        <dbReference type="ChEBI" id="CHEBI:456216"/>
        <dbReference type="EC" id="2.7.1.17"/>
    </reaction>
</comment>
<sequence length="502" mass="56201">MDYLLGIDIGTSGTKGVLMDREGKIYALAGREYSIDIPQPGWAEQNPKMWWEATIQVIREIIKESKVNPKQVRGVGLSGQMHGTVFLDKNLQPFRPAIIWADQRSSSQCEFIYQKIGKERLAELTGNPIATGFMGSTLLWMKENQPEEFNQIYKVILAKDYIRYKLTGNLGAEVTDASSSLLLDIKRRCWSEELLDILGLPFKILPERVHESQEVAGYLLAEVARSSGLLEGIPVVYGGGDQSMQAVGNGVIKPRILSSTIGTGGQLFITLDKFTYDPKLRIHTFCHALPDTYHLQGAILSAGLSLKWLRENILHTSDSYPIFDEDVDKIKVGSEAIIFLPYLLGERSPYMNPEAKGVFFGLSLKHHRAHLIRAVMEGVVFALRDCLEVFKELGIKIEQVIASGGGAKSRVWRQIQADIFNKEISMTQSIEPAAMGAAILAGIGVGIYKDVEDGCRKVVKLKEEKTKPIPENVDIYTKQFEIYKSLYQDLKEDFKRLKEKGV</sequence>
<dbReference type="InterPro" id="IPR000577">
    <property type="entry name" value="Carb_kinase_FGGY"/>
</dbReference>
<dbReference type="InterPro" id="IPR018485">
    <property type="entry name" value="FGGY_C"/>
</dbReference>
<evidence type="ECO:0000256" key="4">
    <source>
        <dbReference type="ARBA" id="ARBA00022741"/>
    </source>
</evidence>
<dbReference type="GO" id="GO:0004856">
    <property type="term" value="F:D-xylulokinase activity"/>
    <property type="evidence" value="ECO:0007669"/>
    <property type="project" value="UniProtKB-UniRule"/>
</dbReference>
<dbReference type="Proteomes" id="UP000182763">
    <property type="component" value="Unassembled WGS sequence"/>
</dbReference>
<dbReference type="InterPro" id="IPR043129">
    <property type="entry name" value="ATPase_NBD"/>
</dbReference>
<evidence type="ECO:0000313" key="13">
    <source>
        <dbReference type="EMBL" id="OIP67160.1"/>
    </source>
</evidence>
<evidence type="ECO:0000256" key="2">
    <source>
        <dbReference type="ARBA" id="ARBA00022629"/>
    </source>
</evidence>
<dbReference type="EMBL" id="MNYY01000142">
    <property type="protein sequence ID" value="OIP67160.1"/>
    <property type="molecule type" value="Genomic_DNA"/>
</dbReference>
<feature type="binding site" evidence="8">
    <location>
        <begin position="81"/>
        <end position="82"/>
    </location>
    <ligand>
        <name>substrate</name>
    </ligand>
</feature>
<evidence type="ECO:0000256" key="3">
    <source>
        <dbReference type="ARBA" id="ARBA00022679"/>
    </source>
</evidence>
<evidence type="ECO:0000256" key="6">
    <source>
        <dbReference type="ARBA" id="ARBA00022840"/>
    </source>
</evidence>
<dbReference type="Proteomes" id="UP000230646">
    <property type="component" value="Unassembled WGS sequence"/>
</dbReference>
<evidence type="ECO:0000313" key="15">
    <source>
        <dbReference type="EMBL" id="PIY33302.1"/>
    </source>
</evidence>
<name>A0A1J5GJF4_9BACT</name>
<evidence type="ECO:0000313" key="14">
    <source>
        <dbReference type="EMBL" id="PIX34971.1"/>
    </source>
</evidence>
<evidence type="ECO:0000256" key="7">
    <source>
        <dbReference type="ARBA" id="ARBA00023277"/>
    </source>
</evidence>
<reference evidence="18 19" key="3">
    <citation type="submission" date="2017-09" db="EMBL/GenBank/DDBJ databases">
        <title>Depth-based differentiation of microbial function through sediment-hosted aquifers and enrichment of novel symbionts in the deep terrestrial subsurface.</title>
        <authorList>
            <person name="Probst A.J."/>
            <person name="Ladd B."/>
            <person name="Jarett J.K."/>
            <person name="Geller-Mcgrath D.E."/>
            <person name="Sieber C.M."/>
            <person name="Emerson J.B."/>
            <person name="Anantharaman K."/>
            <person name="Thomas B.C."/>
            <person name="Malmstrom R."/>
            <person name="Stieglmeier M."/>
            <person name="Klingl A."/>
            <person name="Woyke T."/>
            <person name="Ryan C.M."/>
            <person name="Banfield J.F."/>
        </authorList>
    </citation>
    <scope>NUCLEOTIDE SEQUENCE [LARGE SCALE GENOMIC DNA]</scope>
    <source>
        <strain evidence="15">CG_4_10_14_3_um_filter_34_13</strain>
        <strain evidence="16">CG_4_9_14_3_um_filter_33_16</strain>
    </source>
</reference>
<comment type="similarity">
    <text evidence="1 8 9">Belongs to the FGGY kinase family.</text>
</comment>
<dbReference type="STRING" id="1805029.AUK42_07120"/>
<reference evidence="14" key="2">
    <citation type="submission" date="2017-09" db="EMBL/GenBank/DDBJ databases">
        <title>Depth-based differentiation of microbial function through sediment-hosted aquifers and enrichment of novel symbionts in the deep terrestrial subsurface.</title>
        <authorList>
            <person name="Probst A.J."/>
            <person name="Ladd B."/>
            <person name="Jarett J.K."/>
            <person name="Geller-Mcgrath D.E."/>
            <person name="Sieber C.M.K."/>
            <person name="Emerson J.B."/>
            <person name="Anantharaman K."/>
            <person name="Thomas B.C."/>
            <person name="Malmstrom R."/>
            <person name="Stieglmeier M."/>
            <person name="Klingl A."/>
            <person name="Woyke T."/>
            <person name="Ryan C.M."/>
            <person name="Banfield J.F."/>
        </authorList>
    </citation>
    <scope>NUCLEOTIDE SEQUENCE</scope>
    <source>
        <strain evidence="14">CG_4_8_14_3_um_filter_34_18</strain>
    </source>
</reference>
<dbReference type="NCBIfam" id="TIGR01312">
    <property type="entry name" value="XylB"/>
    <property type="match status" value="1"/>
</dbReference>
<accession>A0A2M7KA07</accession>
<accession>A0A2M7PSJ2</accession>
<dbReference type="GO" id="GO:0042732">
    <property type="term" value="P:D-xylose metabolic process"/>
    <property type="evidence" value="ECO:0007669"/>
    <property type="project" value="UniProtKB-KW"/>
</dbReference>
<dbReference type="AlphaFoldDB" id="A0A1J5GJF4"/>
<evidence type="ECO:0000256" key="8">
    <source>
        <dbReference type="HAMAP-Rule" id="MF_02220"/>
    </source>
</evidence>
<accession>A0A1J5GJF4</accession>
<dbReference type="EC" id="2.7.1.17" evidence="8 10"/>
<reference evidence="13 17" key="1">
    <citation type="journal article" date="2016" name="Environ. Microbiol.">
        <title>Genomic resolution of a cold subsurface aquifer community provides metabolic insights for novel microbes adapted to high CO concentrations.</title>
        <authorList>
            <person name="Probst A.J."/>
            <person name="Castelle C.J."/>
            <person name="Singh A."/>
            <person name="Brown C.T."/>
            <person name="Anantharaman K."/>
            <person name="Sharon I."/>
            <person name="Hug L.A."/>
            <person name="Burstein D."/>
            <person name="Emerson J.B."/>
            <person name="Thomas B.C."/>
            <person name="Banfield J.F."/>
        </authorList>
    </citation>
    <scope>NUCLEOTIDE SEQUENCE [LARGE SCALE GENOMIC DNA]</scope>
    <source>
        <strain evidence="13">CG2_30_33_13</strain>
    </source>
</reference>
<protein>
    <recommendedName>
        <fullName evidence="8 10">Xylulose kinase</fullName>
        <shortName evidence="8 10">Xylulokinase</shortName>
        <ecNumber evidence="8 10">2.7.1.17</ecNumber>
    </recommendedName>
</protein>